<evidence type="ECO:0000256" key="1">
    <source>
        <dbReference type="SAM" id="Phobius"/>
    </source>
</evidence>
<feature type="transmembrane region" description="Helical" evidence="1">
    <location>
        <begin position="36"/>
        <end position="59"/>
    </location>
</feature>
<dbReference type="OrthoDB" id="10056560at2759"/>
<reference evidence="3" key="1">
    <citation type="submission" date="2021-06" db="EMBL/GenBank/DDBJ databases">
        <authorList>
            <person name="Hodson N. C."/>
            <person name="Mongue J. A."/>
            <person name="Jaron S. K."/>
        </authorList>
    </citation>
    <scope>NUCLEOTIDE SEQUENCE</scope>
</reference>
<dbReference type="AlphaFoldDB" id="A0A8J2KD11"/>
<name>A0A8J2KD11_9HEXA</name>
<comment type="caution">
    <text evidence="3">The sequence shown here is derived from an EMBL/GenBank/DDBJ whole genome shotgun (WGS) entry which is preliminary data.</text>
</comment>
<keyword evidence="2" id="KW-0732">Signal</keyword>
<dbReference type="PANTHER" id="PTHR39947">
    <property type="entry name" value="IP19862P"/>
    <property type="match status" value="1"/>
</dbReference>
<feature type="signal peptide" evidence="2">
    <location>
        <begin position="1"/>
        <end position="15"/>
    </location>
</feature>
<keyword evidence="4" id="KW-1185">Reference proteome</keyword>
<keyword evidence="1" id="KW-1133">Transmembrane helix</keyword>
<feature type="chain" id="PRO_5035205604" evidence="2">
    <location>
        <begin position="16"/>
        <end position="119"/>
    </location>
</feature>
<organism evidence="3 4">
    <name type="scientific">Allacma fusca</name>
    <dbReference type="NCBI Taxonomy" id="39272"/>
    <lineage>
        <taxon>Eukaryota</taxon>
        <taxon>Metazoa</taxon>
        <taxon>Ecdysozoa</taxon>
        <taxon>Arthropoda</taxon>
        <taxon>Hexapoda</taxon>
        <taxon>Collembola</taxon>
        <taxon>Symphypleona</taxon>
        <taxon>Sminthuridae</taxon>
        <taxon>Allacma</taxon>
    </lineage>
</organism>
<accession>A0A8J2KD11</accession>
<keyword evidence="1" id="KW-0812">Transmembrane</keyword>
<dbReference type="Pfam" id="PF15038">
    <property type="entry name" value="Jiraiya"/>
    <property type="match status" value="1"/>
</dbReference>
<sequence>MSLSINLCVLLVCSAQYFFAANGTPGTTSFLQKVTVVRGVAIGGFFLSIPLFLCAIVLYTFTHLSFSPPALIASACVGTAIIFGGCAMVHHVFTWQREKTKKHVLVQTPNPTIELSTLV</sequence>
<feature type="transmembrane region" description="Helical" evidence="1">
    <location>
        <begin position="71"/>
        <end position="93"/>
    </location>
</feature>
<keyword evidence="1" id="KW-0472">Membrane</keyword>
<evidence type="ECO:0000313" key="4">
    <source>
        <dbReference type="Proteomes" id="UP000708208"/>
    </source>
</evidence>
<protein>
    <submittedName>
        <fullName evidence="3">Uncharacterized protein</fullName>
    </submittedName>
</protein>
<proteinExistence type="predicted"/>
<dbReference type="InterPro" id="IPR029201">
    <property type="entry name" value="Jiraiya"/>
</dbReference>
<dbReference type="Proteomes" id="UP000708208">
    <property type="component" value="Unassembled WGS sequence"/>
</dbReference>
<dbReference type="EMBL" id="CAJVCH010263495">
    <property type="protein sequence ID" value="CAG7734137.1"/>
    <property type="molecule type" value="Genomic_DNA"/>
</dbReference>
<evidence type="ECO:0000256" key="2">
    <source>
        <dbReference type="SAM" id="SignalP"/>
    </source>
</evidence>
<gene>
    <name evidence="3" type="ORF">AFUS01_LOCUS22541</name>
</gene>
<dbReference type="PANTHER" id="PTHR39947:SF1">
    <property type="entry name" value="IP19862P"/>
    <property type="match status" value="1"/>
</dbReference>
<evidence type="ECO:0000313" key="3">
    <source>
        <dbReference type="EMBL" id="CAG7734137.1"/>
    </source>
</evidence>